<dbReference type="PANTHER" id="PTHR33077:SF60">
    <property type="entry name" value="TIFY DOMAIN-CONTAINING PROTEIN"/>
    <property type="match status" value="1"/>
</dbReference>
<evidence type="ECO:0000313" key="4">
    <source>
        <dbReference type="EMBL" id="KAF5930427.1"/>
    </source>
</evidence>
<reference evidence="4 5" key="2">
    <citation type="submission" date="2020-07" db="EMBL/GenBank/DDBJ databases">
        <title>Genome assembly of wild tea tree DASZ reveals pedigree and selection history of tea varieties.</title>
        <authorList>
            <person name="Zhang W."/>
        </authorList>
    </citation>
    <scope>NUCLEOTIDE SEQUENCE [LARGE SCALE GENOMIC DNA]</scope>
    <source>
        <strain evidence="5">cv. G240</strain>
        <tissue evidence="4">Leaf</tissue>
    </source>
</reference>
<dbReference type="GO" id="GO:2000022">
    <property type="term" value="P:regulation of jasmonic acid mediated signaling pathway"/>
    <property type="evidence" value="ECO:0007669"/>
    <property type="project" value="UniProtKB-UniRule"/>
</dbReference>
<dbReference type="GO" id="GO:0005634">
    <property type="term" value="C:nucleus"/>
    <property type="evidence" value="ECO:0007669"/>
    <property type="project" value="UniProtKB-SubCell"/>
</dbReference>
<dbReference type="GO" id="GO:0009611">
    <property type="term" value="P:response to wounding"/>
    <property type="evidence" value="ECO:0007669"/>
    <property type="project" value="UniProtKB-UniRule"/>
</dbReference>
<evidence type="ECO:0000256" key="2">
    <source>
        <dbReference type="RuleBase" id="RU369065"/>
    </source>
</evidence>
<dbReference type="Pfam" id="PF06200">
    <property type="entry name" value="tify"/>
    <property type="match status" value="1"/>
</dbReference>
<sequence>MTIFGCGKVNVYDDVPAEKVLKLFLLSKFPEIILMAATVKVGPDALVVILPTSQAVNMTDNCQLQREESAIFHEDNPVGEGPGSRKASVQRYLEKGKDRCKSKRKVATSTSASMDIYLNHQIGNLAQNEHSNRSYACSSPQIRPPTTPTRCGSAENNIVKHAGNTFVAFVFHLKWIKD</sequence>
<evidence type="ECO:0000256" key="1">
    <source>
        <dbReference type="ARBA" id="ARBA00008614"/>
    </source>
</evidence>
<evidence type="ECO:0000313" key="5">
    <source>
        <dbReference type="Proteomes" id="UP000593564"/>
    </source>
</evidence>
<organism evidence="4 5">
    <name type="scientific">Camellia sinensis</name>
    <name type="common">Tea plant</name>
    <name type="synonym">Thea sinensis</name>
    <dbReference type="NCBI Taxonomy" id="4442"/>
    <lineage>
        <taxon>Eukaryota</taxon>
        <taxon>Viridiplantae</taxon>
        <taxon>Streptophyta</taxon>
        <taxon>Embryophyta</taxon>
        <taxon>Tracheophyta</taxon>
        <taxon>Spermatophyta</taxon>
        <taxon>Magnoliopsida</taxon>
        <taxon>eudicotyledons</taxon>
        <taxon>Gunneridae</taxon>
        <taxon>Pentapetalae</taxon>
        <taxon>asterids</taxon>
        <taxon>Ericales</taxon>
        <taxon>Theaceae</taxon>
        <taxon>Camellia</taxon>
    </lineage>
</organism>
<keyword evidence="2" id="KW-0539">Nucleus</keyword>
<evidence type="ECO:0000259" key="3">
    <source>
        <dbReference type="PROSITE" id="PS51320"/>
    </source>
</evidence>
<dbReference type="EMBL" id="JACBKZ010000015">
    <property type="protein sequence ID" value="KAF5930427.1"/>
    <property type="molecule type" value="Genomic_DNA"/>
</dbReference>
<accession>A0A7J7FQX7</accession>
<comment type="domain">
    <text evidence="2">The jas domain is required for interaction with COI1.</text>
</comment>
<comment type="similarity">
    <text evidence="1 2">Belongs to the TIFY/JAZ family.</text>
</comment>
<name>A0A7J7FQX7_CAMSI</name>
<keyword evidence="2" id="KW-1184">Jasmonic acid signaling pathway</keyword>
<comment type="function">
    <text evidence="2">Repressor of jasmonate responses.</text>
</comment>
<dbReference type="Proteomes" id="UP000593564">
    <property type="component" value="Unassembled WGS sequence"/>
</dbReference>
<dbReference type="GO" id="GO:0031347">
    <property type="term" value="P:regulation of defense response"/>
    <property type="evidence" value="ECO:0007669"/>
    <property type="project" value="UniProtKB-UniRule"/>
</dbReference>
<dbReference type="InterPro" id="IPR010399">
    <property type="entry name" value="Tify_dom"/>
</dbReference>
<gene>
    <name evidence="4" type="ORF">HYC85_031300</name>
</gene>
<keyword evidence="5" id="KW-1185">Reference proteome</keyword>
<dbReference type="PROSITE" id="PS51320">
    <property type="entry name" value="TIFY"/>
    <property type="match status" value="1"/>
</dbReference>
<dbReference type="InterPro" id="IPR040390">
    <property type="entry name" value="TIFY/JAZ"/>
</dbReference>
<proteinExistence type="inferred from homology"/>
<feature type="domain" description="Tify" evidence="3">
    <location>
        <begin position="1"/>
        <end position="29"/>
    </location>
</feature>
<dbReference type="PANTHER" id="PTHR33077">
    <property type="entry name" value="PROTEIN TIFY 4A-RELATED-RELATED"/>
    <property type="match status" value="1"/>
</dbReference>
<comment type="caution">
    <text evidence="4">The sequence shown here is derived from an EMBL/GenBank/DDBJ whole genome shotgun (WGS) entry which is preliminary data.</text>
</comment>
<protein>
    <recommendedName>
        <fullName evidence="2">Protein TIFY</fullName>
    </recommendedName>
    <alternativeName>
        <fullName evidence="2">Jasmonate ZIM domain-containing protein</fullName>
    </alternativeName>
</protein>
<dbReference type="AlphaFoldDB" id="A0A7J7FQX7"/>
<reference evidence="5" key="1">
    <citation type="journal article" date="2020" name="Nat. Commun.">
        <title>Genome assembly of wild tea tree DASZ reveals pedigree and selection history of tea varieties.</title>
        <authorList>
            <person name="Zhang W."/>
            <person name="Zhang Y."/>
            <person name="Qiu H."/>
            <person name="Guo Y."/>
            <person name="Wan H."/>
            <person name="Zhang X."/>
            <person name="Scossa F."/>
            <person name="Alseekh S."/>
            <person name="Zhang Q."/>
            <person name="Wang P."/>
            <person name="Xu L."/>
            <person name="Schmidt M.H."/>
            <person name="Jia X."/>
            <person name="Li D."/>
            <person name="Zhu A."/>
            <person name="Guo F."/>
            <person name="Chen W."/>
            <person name="Ni D."/>
            <person name="Usadel B."/>
            <person name="Fernie A.R."/>
            <person name="Wen W."/>
        </authorList>
    </citation>
    <scope>NUCLEOTIDE SEQUENCE [LARGE SCALE GENOMIC DNA]</scope>
    <source>
        <strain evidence="5">cv. G240</strain>
    </source>
</reference>
<comment type="subcellular location">
    <subcellularLocation>
        <location evidence="2">Nucleus</location>
    </subcellularLocation>
</comment>